<protein>
    <submittedName>
        <fullName evidence="2">Uncharacterized protein</fullName>
    </submittedName>
</protein>
<feature type="compositionally biased region" description="Gly residues" evidence="1">
    <location>
        <begin position="159"/>
        <end position="168"/>
    </location>
</feature>
<dbReference type="AlphaFoldDB" id="A0AAI8L9U3"/>
<feature type="compositionally biased region" description="Pro residues" evidence="1">
    <location>
        <begin position="70"/>
        <end position="79"/>
    </location>
</feature>
<dbReference type="Proteomes" id="UP000265765">
    <property type="component" value="Chromosome"/>
</dbReference>
<feature type="region of interest" description="Disordered" evidence="1">
    <location>
        <begin position="50"/>
        <end position="168"/>
    </location>
</feature>
<name>A0AAI8L9U3_9ACTN</name>
<evidence type="ECO:0000256" key="1">
    <source>
        <dbReference type="SAM" id="MobiDB-lite"/>
    </source>
</evidence>
<evidence type="ECO:0000313" key="2">
    <source>
        <dbReference type="EMBL" id="AYC44157.1"/>
    </source>
</evidence>
<dbReference type="EMBL" id="CP032427">
    <property type="protein sequence ID" value="AYC44157.1"/>
    <property type="molecule type" value="Genomic_DNA"/>
</dbReference>
<sequence>MPFIHRRLLTDRWTEEAWSEGLRIHLAAGGSRHNEAAIARATTQLLRDLAAGPAPGNASPSPRAATAPRPSRPSLPAPAKPYAADMPPLDPDTVRPFRTLDRPAGELFDTPEPVRGAEQTLEDFLASLPGLHPPGPGPATPEDNNTHPAPPGGLPSDGPGSGRQGDEQ</sequence>
<accession>A0AAI8L9U3</accession>
<proteinExistence type="predicted"/>
<gene>
    <name evidence="2" type="ORF">DWG14_08466</name>
</gene>
<feature type="compositionally biased region" description="Low complexity" evidence="1">
    <location>
        <begin position="50"/>
        <end position="69"/>
    </location>
</feature>
<dbReference type="KEGG" id="sge:DWG14_08466"/>
<reference evidence="2 3" key="1">
    <citation type="submission" date="2018-09" db="EMBL/GenBank/DDBJ databases">
        <title>Production of Trimethoprim by Streptomyces sp. 3E-1.</title>
        <authorList>
            <person name="Kang H.J."/>
            <person name="Kim S.B."/>
        </authorList>
    </citation>
    <scope>NUCLEOTIDE SEQUENCE [LARGE SCALE GENOMIC DNA]</scope>
    <source>
        <strain evidence="2 3">3E-1</strain>
    </source>
</reference>
<feature type="compositionally biased region" description="Basic and acidic residues" evidence="1">
    <location>
        <begin position="92"/>
        <end position="104"/>
    </location>
</feature>
<evidence type="ECO:0000313" key="3">
    <source>
        <dbReference type="Proteomes" id="UP000265765"/>
    </source>
</evidence>
<organism evidence="2 3">
    <name type="scientific">Streptomyces griseorubiginosus</name>
    <dbReference type="NCBI Taxonomy" id="67304"/>
    <lineage>
        <taxon>Bacteria</taxon>
        <taxon>Bacillati</taxon>
        <taxon>Actinomycetota</taxon>
        <taxon>Actinomycetes</taxon>
        <taxon>Kitasatosporales</taxon>
        <taxon>Streptomycetaceae</taxon>
        <taxon>Streptomyces</taxon>
    </lineage>
</organism>